<dbReference type="Proteomes" id="UP001396334">
    <property type="component" value="Unassembled WGS sequence"/>
</dbReference>
<accession>A0ABR2RH86</accession>
<gene>
    <name evidence="2" type="ORF">V6N11_040242</name>
</gene>
<feature type="compositionally biased region" description="Polar residues" evidence="1">
    <location>
        <begin position="1"/>
        <end position="12"/>
    </location>
</feature>
<reference evidence="2 3" key="1">
    <citation type="journal article" date="2024" name="G3 (Bethesda)">
        <title>Genome assembly of Hibiscus sabdariffa L. provides insights into metabolisms of medicinal natural products.</title>
        <authorList>
            <person name="Kim T."/>
        </authorList>
    </citation>
    <scope>NUCLEOTIDE SEQUENCE [LARGE SCALE GENOMIC DNA]</scope>
    <source>
        <strain evidence="2">TK-2024</strain>
        <tissue evidence="2">Old leaves</tissue>
    </source>
</reference>
<feature type="region of interest" description="Disordered" evidence="1">
    <location>
        <begin position="1"/>
        <end position="26"/>
    </location>
</feature>
<organism evidence="2 3">
    <name type="scientific">Hibiscus sabdariffa</name>
    <name type="common">roselle</name>
    <dbReference type="NCBI Taxonomy" id="183260"/>
    <lineage>
        <taxon>Eukaryota</taxon>
        <taxon>Viridiplantae</taxon>
        <taxon>Streptophyta</taxon>
        <taxon>Embryophyta</taxon>
        <taxon>Tracheophyta</taxon>
        <taxon>Spermatophyta</taxon>
        <taxon>Magnoliopsida</taxon>
        <taxon>eudicotyledons</taxon>
        <taxon>Gunneridae</taxon>
        <taxon>Pentapetalae</taxon>
        <taxon>rosids</taxon>
        <taxon>malvids</taxon>
        <taxon>Malvales</taxon>
        <taxon>Malvaceae</taxon>
        <taxon>Malvoideae</taxon>
        <taxon>Hibiscus</taxon>
    </lineage>
</organism>
<evidence type="ECO:0000313" key="2">
    <source>
        <dbReference type="EMBL" id="KAK9012173.1"/>
    </source>
</evidence>
<evidence type="ECO:0000256" key="1">
    <source>
        <dbReference type="SAM" id="MobiDB-lite"/>
    </source>
</evidence>
<evidence type="ECO:0000313" key="3">
    <source>
        <dbReference type="Proteomes" id="UP001396334"/>
    </source>
</evidence>
<proteinExistence type="predicted"/>
<protein>
    <submittedName>
        <fullName evidence="2">Uncharacterized protein</fullName>
    </submittedName>
</protein>
<comment type="caution">
    <text evidence="2">The sequence shown here is derived from an EMBL/GenBank/DDBJ whole genome shotgun (WGS) entry which is preliminary data.</text>
</comment>
<sequence>MSSGNPNLSSTPLRYGNPNGRPPEEDIRIVTTPALERPASSTPLEGQSLVKKGRNDSVIGELDASNEAHGSAQEFLVEVLIAGGSPLTTTAQASGKVIYVSVVDKSSYYSSLKKIETKFMVEEVMVLEDDVIIDCSESILSIHFSDRVHDQIDWNMFNVIIV</sequence>
<name>A0ABR2RH86_9ROSI</name>
<keyword evidence="3" id="KW-1185">Reference proteome</keyword>
<dbReference type="EMBL" id="JBBPBN010000022">
    <property type="protein sequence ID" value="KAK9012173.1"/>
    <property type="molecule type" value="Genomic_DNA"/>
</dbReference>